<evidence type="ECO:0000256" key="1">
    <source>
        <dbReference type="SAM" id="Phobius"/>
    </source>
</evidence>
<evidence type="ECO:0000313" key="3">
    <source>
        <dbReference type="Proteomes" id="UP000000552"/>
    </source>
</evidence>
<dbReference type="HOGENOM" id="CLU_063666_0_0_5"/>
<feature type="transmembrane region" description="Helical" evidence="1">
    <location>
        <begin position="31"/>
        <end position="53"/>
    </location>
</feature>
<accession>Q98MH5</accession>
<organism evidence="2 3">
    <name type="scientific">Mesorhizobium japonicum (strain LMG 29417 / CECT 9101 / MAFF 303099)</name>
    <name type="common">Mesorhizobium loti (strain MAFF 303099)</name>
    <dbReference type="NCBI Taxonomy" id="266835"/>
    <lineage>
        <taxon>Bacteria</taxon>
        <taxon>Pseudomonadati</taxon>
        <taxon>Pseudomonadota</taxon>
        <taxon>Alphaproteobacteria</taxon>
        <taxon>Hyphomicrobiales</taxon>
        <taxon>Phyllobacteriaceae</taxon>
        <taxon>Mesorhizobium</taxon>
    </lineage>
</organism>
<dbReference type="eggNOG" id="ENOG5030K2U">
    <property type="taxonomic scope" value="Bacteria"/>
</dbReference>
<protein>
    <submittedName>
        <fullName evidence="2">Mll0578 protein</fullName>
    </submittedName>
</protein>
<dbReference type="KEGG" id="mlo:mll0578"/>
<dbReference type="AlphaFoldDB" id="Q98MH5"/>
<name>Q98MH5_RHILO</name>
<dbReference type="PATRIC" id="fig|266835.9.peg.463"/>
<dbReference type="EMBL" id="BA000012">
    <property type="protein sequence ID" value="BAB48138.1"/>
    <property type="molecule type" value="Genomic_DNA"/>
</dbReference>
<dbReference type="Proteomes" id="UP000000552">
    <property type="component" value="Chromosome"/>
</dbReference>
<sequence>MSVGHGANRCMTSAITDSNARRRCKGNLANYIPPYALFNGCGVAVSLAIARSAPHLDGYVWTKEHKLTNRRKFSILAAVSLATSLAPAALLSRSRKAYAAMRPKTPSARPQPTLLTAPIELAGDWGRMLEGAADQVVERMRHACLDGVRLVSDRQPTRLRVDEHTSGTPAIWLHPDGTSMAWIIVDIGERDWSKLAYQFGHELGHVLCNSWQPDARPAPPCQWLEEAMVEAHSLRGLGRLARSWKEAPPFAGDNAFGDAIARYRQDIIDRYTALADSQGLTRDAAAWFTDHRGEIEMPALNPFAQAMSLTILAEYDRAPDCIEALGALNRWPGRSGLAIGEYLRQWEASCAELQASPRLPVRLRELLRIV</sequence>
<keyword evidence="1" id="KW-0472">Membrane</keyword>
<gene>
    <name evidence="2" type="ordered locus">mll0578</name>
</gene>
<evidence type="ECO:0000313" key="2">
    <source>
        <dbReference type="EMBL" id="BAB48138.1"/>
    </source>
</evidence>
<reference evidence="2 3" key="1">
    <citation type="journal article" date="2000" name="DNA Res.">
        <title>Complete genome structure of the nitrogen-fixing symbiotic bacterium Mesorhizobium loti.</title>
        <authorList>
            <person name="Kaneko T."/>
            <person name="Nakamura Y."/>
            <person name="Sato S."/>
            <person name="Asamizu E."/>
            <person name="Kato T."/>
            <person name="Sasamoto S."/>
            <person name="Watanabe A."/>
            <person name="Idesawa K."/>
            <person name="Ishikawa A."/>
            <person name="Kawashima K."/>
            <person name="Kimura T."/>
            <person name="Kishida Y."/>
            <person name="Kiyokawa C."/>
            <person name="Kohara M."/>
            <person name="Matsumoto M."/>
            <person name="Matsuno A."/>
            <person name="Mochizuki Y."/>
            <person name="Nakayama S."/>
            <person name="Nakazaki N."/>
            <person name="Shimpo S."/>
            <person name="Sugimoto M."/>
            <person name="Takeuchi C."/>
            <person name="Yamada M."/>
            <person name="Tabata S."/>
        </authorList>
    </citation>
    <scope>NUCLEOTIDE SEQUENCE [LARGE SCALE GENOMIC DNA]</scope>
    <source>
        <strain evidence="3">LMG 29417 / CECT 9101 / MAFF 303099</strain>
    </source>
</reference>
<proteinExistence type="predicted"/>
<keyword evidence="1" id="KW-1133">Transmembrane helix</keyword>
<feature type="transmembrane region" description="Helical" evidence="1">
    <location>
        <begin position="73"/>
        <end position="92"/>
    </location>
</feature>
<keyword evidence="1" id="KW-0812">Transmembrane</keyword>